<protein>
    <submittedName>
        <fullName evidence="1">Uncharacterized protein</fullName>
    </submittedName>
</protein>
<evidence type="ECO:0000313" key="1">
    <source>
        <dbReference type="EMBL" id="QRC98106.1"/>
    </source>
</evidence>
<proteinExistence type="predicted"/>
<dbReference type="Proteomes" id="UP000663193">
    <property type="component" value="Chromosome 8"/>
</dbReference>
<organism evidence="1 2">
    <name type="scientific">Phaeosphaeria nodorum (strain SN15 / ATCC MYA-4574 / FGSC 10173)</name>
    <name type="common">Glume blotch fungus</name>
    <name type="synonym">Parastagonospora nodorum</name>
    <dbReference type="NCBI Taxonomy" id="321614"/>
    <lineage>
        <taxon>Eukaryota</taxon>
        <taxon>Fungi</taxon>
        <taxon>Dikarya</taxon>
        <taxon>Ascomycota</taxon>
        <taxon>Pezizomycotina</taxon>
        <taxon>Dothideomycetes</taxon>
        <taxon>Pleosporomycetidae</taxon>
        <taxon>Pleosporales</taxon>
        <taxon>Pleosporineae</taxon>
        <taxon>Phaeosphaeriaceae</taxon>
        <taxon>Parastagonospora</taxon>
    </lineage>
</organism>
<dbReference type="EMBL" id="CP069030">
    <property type="protein sequence ID" value="QRC98106.1"/>
    <property type="molecule type" value="Genomic_DNA"/>
</dbReference>
<keyword evidence="2" id="KW-1185">Reference proteome</keyword>
<gene>
    <name evidence="1" type="ORF">JI435_411490</name>
</gene>
<sequence>METRYRKRVMNCYSRAQAFRMCMMDEATGCPRVVVGSDLTSAGWTSCWFHHRSVLSPRAGRVHHCRDQEGCGRKHGLQCLGTSFARA</sequence>
<dbReference type="VEuPathDB" id="FungiDB:JI435_411490"/>
<accession>A0A7U2F449</accession>
<name>A0A7U2F449_PHANO</name>
<reference evidence="2" key="1">
    <citation type="journal article" date="2021" name="BMC Genomics">
        <title>Chromosome-level genome assembly and manually-curated proteome of model necrotroph Parastagonospora nodorum Sn15 reveals a genome-wide trove of candidate effector homologs, and redundancy of virulence-related functions within an accessory chromosome.</title>
        <authorList>
            <person name="Bertazzoni S."/>
            <person name="Jones D.A.B."/>
            <person name="Phan H.T."/>
            <person name="Tan K.-C."/>
            <person name="Hane J.K."/>
        </authorList>
    </citation>
    <scope>NUCLEOTIDE SEQUENCE [LARGE SCALE GENOMIC DNA]</scope>
    <source>
        <strain evidence="2">SN15 / ATCC MYA-4574 / FGSC 10173)</strain>
    </source>
</reference>
<dbReference type="AlphaFoldDB" id="A0A7U2F449"/>
<evidence type="ECO:0000313" key="2">
    <source>
        <dbReference type="Proteomes" id="UP000663193"/>
    </source>
</evidence>